<evidence type="ECO:0000259" key="9">
    <source>
        <dbReference type="Pfam" id="PF23598"/>
    </source>
</evidence>
<name>A0A438FGD8_VITVI</name>
<sequence length="860" mass="98691">MAESSISSFVEKLYDLVSQQASLYGAVEGQDAAYDAEDAIDEFISKVERKRQQRFNNLKFLNFLPACVVLPDKLRLVNELNGRISEINITLEKILINKRRYGMEDLRAYEPGSSSGIATTSERYSNQMVARKEKRLPTVEETNVVGMKNDVEAVKGKLLEGAMERVVVAIWGMGGLGKTTLAKKVYNDRDVQNHFCYRAWVYVSQEYNIRELLLGIANCVTTLTDEQKRKNENELGEEVYKCLQGKRYLIVLDDIWNTDVWRGLSSYFLAESNKSRVLITTRREDIAVDAHSDCYKLQLVGEKESWELFLNKVGTRAVLTWPGLEEFKKEIVAKCKGLPLTIVVLGGLLSLKDLTRDSWLKVLKSMDWHLSQGPDSCLGILALSYNDLPSYLKPCFLYCGVFPEDSEIKATKLIRLWVAEGFVQKRGKETLEDVAEDYLYELIQRSMIQVADTRDDGRVKSCRIHDLLRDLAISEAKEEKLFEVAENIDVEVLPTSVRGLISSNISQTNSPHLKNSNLRSLILNRSIDEGDEVCLHKYPKLLRVLHMDSVQDGEIYFTIPLGKTGELIHLKYVCLSLGMQIGRLPPSIGRFVNLQTLDLGYNVIQIPYTIWKLQQMRHLNCYNYRISSRQSMRERWVEGHLGVHQMTNLQTLYLQAGDWLKDNNLGKLTHHLKQLKLNLYFRREFKEGSFRSMAQLTGLQKLKLVTDNFIESEGLSTSTTILFPGLECLYKLHLVGTIRKLPVETTLYPPNLMQLKLLYTKMEEDPMPILGRLPNLRILTLLQDSYVGTEMNCNHEGFLRLEFLQMQELWSLEDLSVEEGAMPNLKTLKIKCCDKMRKFPDGLLQLKKLQRLNLYEVSKN</sequence>
<dbReference type="InterPro" id="IPR032675">
    <property type="entry name" value="LRR_dom_sf"/>
</dbReference>
<dbReference type="FunFam" id="3.40.50.300:FF:001091">
    <property type="entry name" value="Probable disease resistance protein At1g61300"/>
    <property type="match status" value="1"/>
</dbReference>
<dbReference type="PRINTS" id="PR00364">
    <property type="entry name" value="DISEASERSIST"/>
</dbReference>
<dbReference type="Pfam" id="PF00931">
    <property type="entry name" value="NB-ARC"/>
    <property type="match status" value="1"/>
</dbReference>
<dbReference type="AlphaFoldDB" id="A0A438FGD8"/>
<dbReference type="Gene3D" id="1.10.10.10">
    <property type="entry name" value="Winged helix-like DNA-binding domain superfamily/Winged helix DNA-binding domain"/>
    <property type="match status" value="1"/>
</dbReference>
<proteinExistence type="predicted"/>
<dbReference type="Pfam" id="PF23598">
    <property type="entry name" value="LRR_14"/>
    <property type="match status" value="1"/>
</dbReference>
<dbReference type="InterPro" id="IPR042197">
    <property type="entry name" value="Apaf_helical"/>
</dbReference>
<dbReference type="EMBL" id="QGNW01000911">
    <property type="protein sequence ID" value="RVW59037.1"/>
    <property type="molecule type" value="Genomic_DNA"/>
</dbReference>
<dbReference type="SUPFAM" id="SSF52540">
    <property type="entry name" value="P-loop containing nucleoside triphosphate hydrolases"/>
    <property type="match status" value="1"/>
</dbReference>
<evidence type="ECO:0000313" key="10">
    <source>
        <dbReference type="EMBL" id="RVW59037.1"/>
    </source>
</evidence>
<dbReference type="InterPro" id="IPR055414">
    <property type="entry name" value="LRR_R13L4/SHOC2-like"/>
</dbReference>
<organism evidence="10 11">
    <name type="scientific">Vitis vinifera</name>
    <name type="common">Grape</name>
    <dbReference type="NCBI Taxonomy" id="29760"/>
    <lineage>
        <taxon>Eukaryota</taxon>
        <taxon>Viridiplantae</taxon>
        <taxon>Streptophyta</taxon>
        <taxon>Embryophyta</taxon>
        <taxon>Tracheophyta</taxon>
        <taxon>Spermatophyta</taxon>
        <taxon>Magnoliopsida</taxon>
        <taxon>eudicotyledons</taxon>
        <taxon>Gunneridae</taxon>
        <taxon>Pentapetalae</taxon>
        <taxon>rosids</taxon>
        <taxon>Vitales</taxon>
        <taxon>Vitaceae</taxon>
        <taxon>Viteae</taxon>
        <taxon>Vitis</taxon>
    </lineage>
</organism>
<comment type="caution">
    <text evidence="10">The sequence shown here is derived from an EMBL/GenBank/DDBJ whole genome shotgun (WGS) entry which is preliminary data.</text>
</comment>
<dbReference type="InterPro" id="IPR027417">
    <property type="entry name" value="P-loop_NTPase"/>
</dbReference>
<feature type="domain" description="Disease resistance R13L4/SHOC-2-like LRR" evidence="9">
    <location>
        <begin position="518"/>
        <end position="853"/>
    </location>
</feature>
<dbReference type="GO" id="GO:0043531">
    <property type="term" value="F:ADP binding"/>
    <property type="evidence" value="ECO:0007669"/>
    <property type="project" value="InterPro"/>
</dbReference>
<dbReference type="Gene3D" id="3.40.50.300">
    <property type="entry name" value="P-loop containing nucleotide triphosphate hydrolases"/>
    <property type="match status" value="1"/>
</dbReference>
<evidence type="ECO:0000259" key="8">
    <source>
        <dbReference type="Pfam" id="PF23559"/>
    </source>
</evidence>
<feature type="domain" description="Disease resistance protein winged helix" evidence="8">
    <location>
        <begin position="401"/>
        <end position="472"/>
    </location>
</feature>
<dbReference type="Gene3D" id="1.10.8.430">
    <property type="entry name" value="Helical domain of apoptotic protease-activating factors"/>
    <property type="match status" value="1"/>
</dbReference>
<keyword evidence="3" id="KW-0963">Cytoplasm</keyword>
<feature type="domain" description="NB-ARC" evidence="7">
    <location>
        <begin position="148"/>
        <end position="316"/>
    </location>
</feature>
<evidence type="ECO:0000256" key="2">
    <source>
        <dbReference type="ARBA" id="ARBA00004496"/>
    </source>
</evidence>
<keyword evidence="5" id="KW-0677">Repeat</keyword>
<dbReference type="Gene3D" id="3.80.10.10">
    <property type="entry name" value="Ribonuclease Inhibitor"/>
    <property type="match status" value="1"/>
</dbReference>
<evidence type="ECO:0000256" key="5">
    <source>
        <dbReference type="ARBA" id="ARBA00022737"/>
    </source>
</evidence>
<evidence type="ECO:0000313" key="11">
    <source>
        <dbReference type="Proteomes" id="UP000288805"/>
    </source>
</evidence>
<evidence type="ECO:0000256" key="1">
    <source>
        <dbReference type="ARBA" id="ARBA00002074"/>
    </source>
</evidence>
<dbReference type="PANTHER" id="PTHR23155">
    <property type="entry name" value="DISEASE RESISTANCE PROTEIN RP"/>
    <property type="match status" value="1"/>
</dbReference>
<evidence type="ECO:0000256" key="4">
    <source>
        <dbReference type="ARBA" id="ARBA00022667"/>
    </source>
</evidence>
<accession>A0A438FGD8</accession>
<comment type="function">
    <text evidence="1">Confers resistance to late blight (Phytophthora infestans) races carrying the avirulence gene Avr1. Resistance proteins guard the plant against pathogens that contain an appropriate avirulence protein via an indirect interaction with this avirulence protein. That triggers a defense system including the hypersensitive response, which restricts the pathogen growth.</text>
</comment>
<dbReference type="GO" id="GO:0009626">
    <property type="term" value="P:plant-type hypersensitive response"/>
    <property type="evidence" value="ECO:0007669"/>
    <property type="project" value="UniProtKB-KW"/>
</dbReference>
<evidence type="ECO:0000259" key="7">
    <source>
        <dbReference type="Pfam" id="PF00931"/>
    </source>
</evidence>
<dbReference type="PANTHER" id="PTHR23155:SF1152">
    <property type="entry name" value="AAA+ ATPASE DOMAIN-CONTAINING PROTEIN"/>
    <property type="match status" value="1"/>
</dbReference>
<comment type="subcellular location">
    <subcellularLocation>
        <location evidence="2">Cytoplasm</location>
    </subcellularLocation>
</comment>
<dbReference type="InterPro" id="IPR002182">
    <property type="entry name" value="NB-ARC"/>
</dbReference>
<dbReference type="SUPFAM" id="SSF52058">
    <property type="entry name" value="L domain-like"/>
    <property type="match status" value="1"/>
</dbReference>
<keyword evidence="4" id="KW-0381">Hypersensitive response</keyword>
<keyword evidence="6" id="KW-0611">Plant defense</keyword>
<dbReference type="InterPro" id="IPR036388">
    <property type="entry name" value="WH-like_DNA-bd_sf"/>
</dbReference>
<dbReference type="Proteomes" id="UP000288805">
    <property type="component" value="Unassembled WGS sequence"/>
</dbReference>
<dbReference type="InterPro" id="IPR044974">
    <property type="entry name" value="Disease_R_plants"/>
</dbReference>
<gene>
    <name evidence="10" type="primary">RPP13_10</name>
    <name evidence="10" type="ORF">CK203_106737</name>
</gene>
<dbReference type="Pfam" id="PF23559">
    <property type="entry name" value="WHD_DRP"/>
    <property type="match status" value="1"/>
</dbReference>
<evidence type="ECO:0000256" key="3">
    <source>
        <dbReference type="ARBA" id="ARBA00022490"/>
    </source>
</evidence>
<reference evidence="10 11" key="1">
    <citation type="journal article" date="2018" name="PLoS Genet.">
        <title>Population sequencing reveals clonal diversity and ancestral inbreeding in the grapevine cultivar Chardonnay.</title>
        <authorList>
            <person name="Roach M.J."/>
            <person name="Johnson D.L."/>
            <person name="Bohlmann J."/>
            <person name="van Vuuren H.J."/>
            <person name="Jones S.J."/>
            <person name="Pretorius I.S."/>
            <person name="Schmidt S.A."/>
            <person name="Borneman A.R."/>
        </authorList>
    </citation>
    <scope>NUCLEOTIDE SEQUENCE [LARGE SCALE GENOMIC DNA]</scope>
    <source>
        <strain evidence="11">cv. Chardonnay</strain>
        <tissue evidence="10">Leaf</tissue>
    </source>
</reference>
<evidence type="ECO:0000256" key="6">
    <source>
        <dbReference type="ARBA" id="ARBA00022821"/>
    </source>
</evidence>
<dbReference type="InterPro" id="IPR058922">
    <property type="entry name" value="WHD_DRP"/>
</dbReference>
<dbReference type="FunFam" id="1.10.10.10:FF:000322">
    <property type="entry name" value="Probable disease resistance protein At1g63360"/>
    <property type="match status" value="1"/>
</dbReference>
<protein>
    <submittedName>
        <fullName evidence="10">Disease resistance protein RPP13</fullName>
    </submittedName>
</protein>